<organism evidence="7 8">
    <name type="scientific">Bombyx mandarina</name>
    <name type="common">Wild silk moth</name>
    <name type="synonym">Wild silkworm</name>
    <dbReference type="NCBI Taxonomy" id="7092"/>
    <lineage>
        <taxon>Eukaryota</taxon>
        <taxon>Metazoa</taxon>
        <taxon>Ecdysozoa</taxon>
        <taxon>Arthropoda</taxon>
        <taxon>Hexapoda</taxon>
        <taxon>Insecta</taxon>
        <taxon>Pterygota</taxon>
        <taxon>Neoptera</taxon>
        <taxon>Endopterygota</taxon>
        <taxon>Lepidoptera</taxon>
        <taxon>Glossata</taxon>
        <taxon>Ditrysia</taxon>
        <taxon>Bombycoidea</taxon>
        <taxon>Bombycidae</taxon>
        <taxon>Bombycinae</taxon>
        <taxon>Bombyx</taxon>
    </lineage>
</organism>
<keyword evidence="7" id="KW-1185">Reference proteome</keyword>
<evidence type="ECO:0000256" key="5">
    <source>
        <dbReference type="PIRSR" id="PIRSR000137-2"/>
    </source>
</evidence>
<protein>
    <submittedName>
        <fullName evidence="8">Dehydrogenase mpl7-like</fullName>
    </submittedName>
</protein>
<dbReference type="InterPro" id="IPR012132">
    <property type="entry name" value="GMC_OxRdtase"/>
</dbReference>
<name>A0A6J2JRD3_BOMMA</name>
<dbReference type="GeneID" id="114244637"/>
<feature type="domain" description="Glucose-methanol-choline oxidoreductase N-terminal" evidence="6">
    <location>
        <begin position="299"/>
        <end position="313"/>
    </location>
</feature>
<dbReference type="PANTHER" id="PTHR11552:SF147">
    <property type="entry name" value="CHOLINE DEHYDROGENASE, MITOCHONDRIAL"/>
    <property type="match status" value="1"/>
</dbReference>
<dbReference type="Pfam" id="PF00732">
    <property type="entry name" value="GMC_oxred_N"/>
    <property type="match status" value="1"/>
</dbReference>
<dbReference type="InterPro" id="IPR036188">
    <property type="entry name" value="FAD/NAD-bd_sf"/>
</dbReference>
<evidence type="ECO:0000256" key="4">
    <source>
        <dbReference type="ARBA" id="ARBA00022827"/>
    </source>
</evidence>
<dbReference type="Gene3D" id="3.30.560.10">
    <property type="entry name" value="Glucose Oxidase, domain 3"/>
    <property type="match status" value="1"/>
</dbReference>
<evidence type="ECO:0000256" key="2">
    <source>
        <dbReference type="ARBA" id="ARBA00010790"/>
    </source>
</evidence>
<evidence type="ECO:0000256" key="3">
    <source>
        <dbReference type="ARBA" id="ARBA00022630"/>
    </source>
</evidence>
<comment type="similarity">
    <text evidence="2">Belongs to the GMC oxidoreductase family.</text>
</comment>
<dbReference type="Pfam" id="PF05199">
    <property type="entry name" value="GMC_oxred_C"/>
    <property type="match status" value="1"/>
</dbReference>
<dbReference type="Proteomes" id="UP000504629">
    <property type="component" value="Unplaced"/>
</dbReference>
<keyword evidence="4 5" id="KW-0274">FAD</keyword>
<dbReference type="InterPro" id="IPR000172">
    <property type="entry name" value="GMC_OxRdtase_N"/>
</dbReference>
<feature type="binding site" evidence="5">
    <location>
        <position position="378"/>
    </location>
    <ligand>
        <name>substrate</name>
    </ligand>
</feature>
<comment type="cofactor">
    <cofactor evidence="1 5">
        <name>FAD</name>
        <dbReference type="ChEBI" id="CHEBI:57692"/>
    </cofactor>
</comment>
<evidence type="ECO:0000259" key="6">
    <source>
        <dbReference type="PROSITE" id="PS00624"/>
    </source>
</evidence>
<reference evidence="8" key="1">
    <citation type="submission" date="2025-08" db="UniProtKB">
        <authorList>
            <consortium name="RefSeq"/>
        </authorList>
    </citation>
    <scope>IDENTIFICATION</scope>
    <source>
        <tissue evidence="8">Silk gland</tissue>
    </source>
</reference>
<dbReference type="AlphaFoldDB" id="A0A6J2JRD3"/>
<dbReference type="GO" id="GO:0016614">
    <property type="term" value="F:oxidoreductase activity, acting on CH-OH group of donors"/>
    <property type="evidence" value="ECO:0007669"/>
    <property type="project" value="InterPro"/>
</dbReference>
<evidence type="ECO:0000313" key="7">
    <source>
        <dbReference type="Proteomes" id="UP000504629"/>
    </source>
</evidence>
<evidence type="ECO:0000313" key="8">
    <source>
        <dbReference type="RefSeq" id="XP_028032321.1"/>
    </source>
</evidence>
<dbReference type="PROSITE" id="PS00624">
    <property type="entry name" value="GMC_OXRED_2"/>
    <property type="match status" value="1"/>
</dbReference>
<dbReference type="OrthoDB" id="269227at2759"/>
<dbReference type="KEGG" id="bman:114244637"/>
<dbReference type="InterPro" id="IPR007867">
    <property type="entry name" value="GMC_OxRtase_C"/>
</dbReference>
<dbReference type="PANTHER" id="PTHR11552">
    <property type="entry name" value="GLUCOSE-METHANOL-CHOLINE GMC OXIDOREDUCTASE"/>
    <property type="match status" value="1"/>
</dbReference>
<sequence length="585" mass="65541">MDAAATRCTISAVQKAFNVISILHLTSYALPDNDNDNDFPKFDFVVVGGGTAGSVVAARLAEDKKTQVLLIEAGGDPPVESSIPSILVYLTNSSVDWGYKAIDKSTTKGCKRSRNVGLALGRMLGGSTGTNYMLYGEGNRRQYNKWAKIVNDSSWDAEHLLPYFKKTQNIQNNKILNSCDEEFFGYDGPFKVTIENRFPVQEYLKAQKELGNMVVPAFTLNKTIGYSPAMYSIGCGLRQDTAYAYLTPIKDYPNLYVLKHALVTKILFDSHKNAIAVNVLIKNKIRTIRASKEIIISAGTVNTPKLLMLSGIGPKKHLKKKGVDLVYDLPVGRKLQSLSSTTIIFNMKNTNIMDTDKNPKEFPAVSYIGYVALNKSQCYADYQSLSFINYASDQIRYCTQIYEFPDRICNKFFGPYCNVKGYDENQMVFNLVTDLHPKSRGKVLLRSNHYKDPPLVYVRYLTEESELDNMVKYIKDYLKVLDTKTFKSLGAELVDPEIECCKDLKLGSDKYWKCYVKCLSAIRHYDCGTCAMGSVVNKRLKVYGVKRLRVVDASVVPVIPDGVLTSAVLVIAEKAADMIKEDYNL</sequence>
<evidence type="ECO:0000256" key="1">
    <source>
        <dbReference type="ARBA" id="ARBA00001974"/>
    </source>
</evidence>
<dbReference type="SUPFAM" id="SSF51905">
    <property type="entry name" value="FAD/NAD(P)-binding domain"/>
    <property type="match status" value="1"/>
</dbReference>
<dbReference type="SUPFAM" id="SSF54373">
    <property type="entry name" value="FAD-linked reductases, C-terminal domain"/>
    <property type="match status" value="1"/>
</dbReference>
<dbReference type="PIRSF" id="PIRSF000137">
    <property type="entry name" value="Alcohol_oxidase"/>
    <property type="match status" value="1"/>
</dbReference>
<dbReference type="Gene3D" id="3.50.50.60">
    <property type="entry name" value="FAD/NAD(P)-binding domain"/>
    <property type="match status" value="1"/>
</dbReference>
<dbReference type="GO" id="GO:0050660">
    <property type="term" value="F:flavin adenine dinucleotide binding"/>
    <property type="evidence" value="ECO:0007669"/>
    <property type="project" value="InterPro"/>
</dbReference>
<gene>
    <name evidence="8" type="primary">LOC114244637</name>
</gene>
<dbReference type="RefSeq" id="XP_028032321.1">
    <property type="nucleotide sequence ID" value="XM_028176520.1"/>
</dbReference>
<feature type="binding site" evidence="5">
    <location>
        <position position="263"/>
    </location>
    <ligand>
        <name>FAD</name>
        <dbReference type="ChEBI" id="CHEBI:57692"/>
    </ligand>
</feature>
<accession>A0A6J2JRD3</accession>
<proteinExistence type="inferred from homology"/>
<keyword evidence="3" id="KW-0285">Flavoprotein</keyword>